<reference evidence="9" key="1">
    <citation type="journal article" date="2014" name="Proc. Natl. Acad. Sci. U.S.A.">
        <title>Extensive sampling of basidiomycete genomes demonstrates inadequacy of the white-rot/brown-rot paradigm for wood decay fungi.</title>
        <authorList>
            <person name="Riley R."/>
            <person name="Salamov A.A."/>
            <person name="Brown D.W."/>
            <person name="Nagy L.G."/>
            <person name="Floudas D."/>
            <person name="Held B.W."/>
            <person name="Levasseur A."/>
            <person name="Lombard V."/>
            <person name="Morin E."/>
            <person name="Otillar R."/>
            <person name="Lindquist E.A."/>
            <person name="Sun H."/>
            <person name="LaButti K.M."/>
            <person name="Schmutz J."/>
            <person name="Jabbour D."/>
            <person name="Luo H."/>
            <person name="Baker S.E."/>
            <person name="Pisabarro A.G."/>
            <person name="Walton J.D."/>
            <person name="Blanchette R.A."/>
            <person name="Henrissat B."/>
            <person name="Martin F."/>
            <person name="Cullen D."/>
            <person name="Hibbett D.S."/>
            <person name="Grigoriev I.V."/>
        </authorList>
    </citation>
    <scope>NUCLEOTIDE SEQUENCE [LARGE SCALE GENOMIC DNA]</scope>
    <source>
        <strain evidence="9">MUCL 33604</strain>
    </source>
</reference>
<dbReference type="HOGENOM" id="CLU_141947_2_1_1"/>
<evidence type="ECO:0000256" key="3">
    <source>
        <dbReference type="ARBA" id="ARBA00023157"/>
    </source>
</evidence>
<keyword evidence="3" id="KW-1015">Disulfide bond</keyword>
<dbReference type="PROSITE" id="PS51808">
    <property type="entry name" value="CHCH"/>
    <property type="match status" value="1"/>
</dbReference>
<proteinExistence type="inferred from homology"/>
<dbReference type="STRING" id="933084.A0A067PIS7"/>
<name>A0A067PIS7_9AGAM</name>
<dbReference type="Proteomes" id="UP000027265">
    <property type="component" value="Unassembled WGS sequence"/>
</dbReference>
<evidence type="ECO:0000313" key="9">
    <source>
        <dbReference type="Proteomes" id="UP000027265"/>
    </source>
</evidence>
<organism evidence="8 9">
    <name type="scientific">Jaapia argillacea MUCL 33604</name>
    <dbReference type="NCBI Taxonomy" id="933084"/>
    <lineage>
        <taxon>Eukaryota</taxon>
        <taxon>Fungi</taxon>
        <taxon>Dikarya</taxon>
        <taxon>Basidiomycota</taxon>
        <taxon>Agaricomycotina</taxon>
        <taxon>Agaricomycetes</taxon>
        <taxon>Agaricomycetidae</taxon>
        <taxon>Jaapiales</taxon>
        <taxon>Jaapiaceae</taxon>
        <taxon>Jaapia</taxon>
    </lineage>
</organism>
<sequence length="102" mass="11488">MSFGRPPSISTGFQVTPPDRGSFPLDHYGECKNQMMLYMNCLRKNSNSSSPCRQLSKEYLECRMQRGLMDRDEWHNLGLGNLQGDTKRVQSADPKKGTTAGT</sequence>
<keyword evidence="2" id="KW-0963">Cytoplasm</keyword>
<dbReference type="SUPFAM" id="SSF47072">
    <property type="entry name" value="Cysteine alpha-hairpin motif"/>
    <property type="match status" value="1"/>
</dbReference>
<accession>A0A067PIS7</accession>
<keyword evidence="9" id="KW-1185">Reference proteome</keyword>
<dbReference type="AlphaFoldDB" id="A0A067PIS7"/>
<evidence type="ECO:0000313" key="8">
    <source>
        <dbReference type="EMBL" id="KDQ54813.1"/>
    </source>
</evidence>
<evidence type="ECO:0000256" key="7">
    <source>
        <dbReference type="SAM" id="MobiDB-lite"/>
    </source>
</evidence>
<feature type="region of interest" description="Disordered" evidence="7">
    <location>
        <begin position="79"/>
        <end position="102"/>
    </location>
</feature>
<dbReference type="InParanoid" id="A0A067PIS7"/>
<dbReference type="GO" id="GO:0005758">
    <property type="term" value="C:mitochondrial intermembrane space"/>
    <property type="evidence" value="ECO:0007669"/>
    <property type="project" value="TreeGrafter"/>
</dbReference>
<feature type="compositionally biased region" description="Basic and acidic residues" evidence="7">
    <location>
        <begin position="85"/>
        <end position="96"/>
    </location>
</feature>
<dbReference type="FunCoup" id="A0A067PIS7">
    <property type="interactions" value="197"/>
</dbReference>
<dbReference type="OrthoDB" id="268594at2759"/>
<comment type="function">
    <text evidence="4">Required for the assembly of mitochondrial cytochrome c oxidase.</text>
</comment>
<evidence type="ECO:0000256" key="6">
    <source>
        <dbReference type="ARBA" id="ARBA00039385"/>
    </source>
</evidence>
<feature type="non-terminal residue" evidence="8">
    <location>
        <position position="1"/>
    </location>
</feature>
<evidence type="ECO:0000256" key="4">
    <source>
        <dbReference type="ARBA" id="ARBA00037279"/>
    </source>
</evidence>
<protein>
    <recommendedName>
        <fullName evidence="6">Cytochrome c oxidase assembly protein COX19</fullName>
    </recommendedName>
</protein>
<dbReference type="PANTHER" id="PTHR21107:SF2">
    <property type="entry name" value="CYTOCHROME C OXIDASE ASSEMBLY PROTEIN COX19"/>
    <property type="match status" value="1"/>
</dbReference>
<dbReference type="InterPro" id="IPR009069">
    <property type="entry name" value="Cys_alpha_HP_mot_SF"/>
</dbReference>
<evidence type="ECO:0000256" key="2">
    <source>
        <dbReference type="ARBA" id="ARBA00022490"/>
    </source>
</evidence>
<dbReference type="PANTHER" id="PTHR21107">
    <property type="entry name" value="CYTOCHROME C OXIDASE ASSEMBLY PROTEIN COX19"/>
    <property type="match status" value="1"/>
</dbReference>
<evidence type="ECO:0000256" key="5">
    <source>
        <dbReference type="ARBA" id="ARBA00038223"/>
    </source>
</evidence>
<comment type="similarity">
    <text evidence="5">Belongs to the COX19 family.</text>
</comment>
<dbReference type="EMBL" id="KL197727">
    <property type="protein sequence ID" value="KDQ54813.1"/>
    <property type="molecule type" value="Genomic_DNA"/>
</dbReference>
<evidence type="ECO:0000256" key="1">
    <source>
        <dbReference type="ARBA" id="ARBA00004496"/>
    </source>
</evidence>
<dbReference type="InterPro" id="IPR051383">
    <property type="entry name" value="COX19"/>
</dbReference>
<comment type="subcellular location">
    <subcellularLocation>
        <location evidence="1">Cytoplasm</location>
    </subcellularLocation>
</comment>
<gene>
    <name evidence="8" type="ORF">JAAARDRAFT_181453</name>
</gene>
<dbReference type="GO" id="GO:0033617">
    <property type="term" value="P:mitochondrial respiratory chain complex IV assembly"/>
    <property type="evidence" value="ECO:0007669"/>
    <property type="project" value="TreeGrafter"/>
</dbReference>